<proteinExistence type="predicted"/>
<sequence length="120" mass="14055">MLIKVRKAIREKRRNEFRRKVVLFHQDNARPHVHRLDTLQAGVGFDTTSTIQPRHGPFGFLFSDLQLHLDGAFINSNEEVINEVHLFLDSRAPQFFAEGIEKFPKRLQTIEDLNGDYYPH</sequence>
<comment type="caution">
    <text evidence="1">The sequence shown here is derived from an EMBL/GenBank/DDBJ whole genome shotgun (WGS) entry which is preliminary data.</text>
</comment>
<accession>A0A4Y2NCB9</accession>
<dbReference type="OrthoDB" id="6432034at2759"/>
<keyword evidence="2" id="KW-1185">Reference proteome</keyword>
<dbReference type="Gene3D" id="3.30.420.10">
    <property type="entry name" value="Ribonuclease H-like superfamily/Ribonuclease H"/>
    <property type="match status" value="1"/>
</dbReference>
<evidence type="ECO:0000313" key="1">
    <source>
        <dbReference type="EMBL" id="GBN35456.1"/>
    </source>
</evidence>
<dbReference type="InterPro" id="IPR052709">
    <property type="entry name" value="Transposase-MT_Hybrid"/>
</dbReference>
<dbReference type="GO" id="GO:0003676">
    <property type="term" value="F:nucleic acid binding"/>
    <property type="evidence" value="ECO:0007669"/>
    <property type="project" value="InterPro"/>
</dbReference>
<reference evidence="1 2" key="1">
    <citation type="journal article" date="2019" name="Sci. Rep.">
        <title>Orb-weaving spider Araneus ventricosus genome elucidates the spidroin gene catalogue.</title>
        <authorList>
            <person name="Kono N."/>
            <person name="Nakamura H."/>
            <person name="Ohtoshi R."/>
            <person name="Moran D.A.P."/>
            <person name="Shinohara A."/>
            <person name="Yoshida Y."/>
            <person name="Fujiwara M."/>
            <person name="Mori M."/>
            <person name="Tomita M."/>
            <person name="Arakawa K."/>
        </authorList>
    </citation>
    <scope>NUCLEOTIDE SEQUENCE [LARGE SCALE GENOMIC DNA]</scope>
</reference>
<protein>
    <recommendedName>
        <fullName evidence="3">Histone-lysine N-methyltransferase SETMAR</fullName>
    </recommendedName>
</protein>
<name>A0A4Y2NCB9_ARAVE</name>
<dbReference type="InterPro" id="IPR036397">
    <property type="entry name" value="RNaseH_sf"/>
</dbReference>
<dbReference type="PANTHER" id="PTHR46060">
    <property type="entry name" value="MARINER MOS1 TRANSPOSASE-LIKE PROTEIN"/>
    <property type="match status" value="1"/>
</dbReference>
<dbReference type="Proteomes" id="UP000499080">
    <property type="component" value="Unassembled WGS sequence"/>
</dbReference>
<dbReference type="EMBL" id="BGPR01008698">
    <property type="protein sequence ID" value="GBN35456.1"/>
    <property type="molecule type" value="Genomic_DNA"/>
</dbReference>
<evidence type="ECO:0008006" key="3">
    <source>
        <dbReference type="Google" id="ProtNLM"/>
    </source>
</evidence>
<organism evidence="1 2">
    <name type="scientific">Araneus ventricosus</name>
    <name type="common">Orbweaver spider</name>
    <name type="synonym">Epeira ventricosa</name>
    <dbReference type="NCBI Taxonomy" id="182803"/>
    <lineage>
        <taxon>Eukaryota</taxon>
        <taxon>Metazoa</taxon>
        <taxon>Ecdysozoa</taxon>
        <taxon>Arthropoda</taxon>
        <taxon>Chelicerata</taxon>
        <taxon>Arachnida</taxon>
        <taxon>Araneae</taxon>
        <taxon>Araneomorphae</taxon>
        <taxon>Entelegynae</taxon>
        <taxon>Araneoidea</taxon>
        <taxon>Araneidae</taxon>
        <taxon>Araneus</taxon>
    </lineage>
</organism>
<dbReference type="PANTHER" id="PTHR46060:SF1">
    <property type="entry name" value="MARINER MOS1 TRANSPOSASE-LIKE PROTEIN"/>
    <property type="match status" value="1"/>
</dbReference>
<gene>
    <name evidence="1" type="ORF">AVEN_186909_1</name>
</gene>
<evidence type="ECO:0000313" key="2">
    <source>
        <dbReference type="Proteomes" id="UP000499080"/>
    </source>
</evidence>
<dbReference type="AlphaFoldDB" id="A0A4Y2NCB9"/>